<keyword evidence="3 9" id="KW-0597">Phosphoprotein</keyword>
<evidence type="ECO:0000256" key="5">
    <source>
        <dbReference type="ARBA" id="ARBA00022741"/>
    </source>
</evidence>
<dbReference type="CDD" id="cd16917">
    <property type="entry name" value="HATPase_UhpB-NarQ-NarX-like"/>
    <property type="match status" value="1"/>
</dbReference>
<evidence type="ECO:0000256" key="7">
    <source>
        <dbReference type="ARBA" id="ARBA00022840"/>
    </source>
</evidence>
<keyword evidence="5" id="KW-0547">Nucleotide-binding</keyword>
<feature type="modified residue" description="4-aspartylphosphate" evidence="9">
    <location>
        <position position="67"/>
    </location>
</feature>
<evidence type="ECO:0000259" key="10">
    <source>
        <dbReference type="PROSITE" id="PS50110"/>
    </source>
</evidence>
<evidence type="ECO:0000256" key="4">
    <source>
        <dbReference type="ARBA" id="ARBA00022679"/>
    </source>
</evidence>
<evidence type="ECO:0000313" key="12">
    <source>
        <dbReference type="Proteomes" id="UP001589776"/>
    </source>
</evidence>
<evidence type="ECO:0000256" key="6">
    <source>
        <dbReference type="ARBA" id="ARBA00022777"/>
    </source>
</evidence>
<dbReference type="SUPFAM" id="SSF55874">
    <property type="entry name" value="ATPase domain of HSP90 chaperone/DNA topoisomerase II/histidine kinase"/>
    <property type="match status" value="1"/>
</dbReference>
<dbReference type="CDD" id="cd17536">
    <property type="entry name" value="REC_YesN-like"/>
    <property type="match status" value="1"/>
</dbReference>
<dbReference type="InterPro" id="IPR011712">
    <property type="entry name" value="Sig_transdc_His_kin_sub3_dim/P"/>
</dbReference>
<protein>
    <recommendedName>
        <fullName evidence="2">histidine kinase</fullName>
        <ecNumber evidence="2">2.7.13.3</ecNumber>
    </recommendedName>
</protein>
<feature type="domain" description="Response regulatory" evidence="10">
    <location>
        <begin position="3"/>
        <end position="132"/>
    </location>
</feature>
<dbReference type="SMART" id="SM00448">
    <property type="entry name" value="REC"/>
    <property type="match status" value="1"/>
</dbReference>
<name>A0ABV6DUT9_9BACL</name>
<sequence>MFSVLIVDDHRHLVEDLATTFPWRDYGVTSVYQAFSGEEALKLIERIGGGGYSGSVGGKEIDLVLTDIRMPGLSGLELIEALRRQRRDIDCILITGFADFQYARRAIELQAVSYLMKPVRHEELAEVLRRIMVQRKSKRLAAQEQEREAAFMRIQLEQLKADLLMARSMAESSIREERNRIAEDIHDLVGHTLTATLVQIESAKRMLEKKPEEGLQRLDYSQELVRKSLDDIRETVRRMKQVEAETDLGAALEHLIRHTETAAEITVERELCDPLPPLDALRKKLIYHALQEGLTNGIRHGGATHFRCEVTVDAGVCEFALWNNGEAYPTGTEPGFGLRAMMERAAEAGGELRIEATEEPAGTYLTIRFPI</sequence>
<evidence type="ECO:0000256" key="1">
    <source>
        <dbReference type="ARBA" id="ARBA00000085"/>
    </source>
</evidence>
<dbReference type="EMBL" id="JBHLWN010000121">
    <property type="protein sequence ID" value="MFC0216429.1"/>
    <property type="molecule type" value="Genomic_DNA"/>
</dbReference>
<keyword evidence="4" id="KW-0808">Transferase</keyword>
<dbReference type="PROSITE" id="PS50110">
    <property type="entry name" value="RESPONSE_REGULATORY"/>
    <property type="match status" value="1"/>
</dbReference>
<evidence type="ECO:0000256" key="9">
    <source>
        <dbReference type="PROSITE-ProRule" id="PRU00169"/>
    </source>
</evidence>
<comment type="caution">
    <text evidence="11">The sequence shown here is derived from an EMBL/GenBank/DDBJ whole genome shotgun (WGS) entry which is preliminary data.</text>
</comment>
<reference evidence="11 12" key="1">
    <citation type="submission" date="2024-09" db="EMBL/GenBank/DDBJ databases">
        <authorList>
            <person name="Sun Q."/>
            <person name="Mori K."/>
        </authorList>
    </citation>
    <scope>NUCLEOTIDE SEQUENCE [LARGE SCALE GENOMIC DNA]</scope>
    <source>
        <strain evidence="11 12">CCM 7759</strain>
    </source>
</reference>
<evidence type="ECO:0000256" key="2">
    <source>
        <dbReference type="ARBA" id="ARBA00012438"/>
    </source>
</evidence>
<dbReference type="Gene3D" id="1.20.5.1930">
    <property type="match status" value="1"/>
</dbReference>
<dbReference type="Proteomes" id="UP001589776">
    <property type="component" value="Unassembled WGS sequence"/>
</dbReference>
<evidence type="ECO:0000313" key="11">
    <source>
        <dbReference type="EMBL" id="MFC0216429.1"/>
    </source>
</evidence>
<keyword evidence="12" id="KW-1185">Reference proteome</keyword>
<gene>
    <name evidence="11" type="ORF">ACFFK0_28950</name>
</gene>
<organism evidence="11 12">
    <name type="scientific">Paenibacillus chartarius</name>
    <dbReference type="NCBI Taxonomy" id="747481"/>
    <lineage>
        <taxon>Bacteria</taxon>
        <taxon>Bacillati</taxon>
        <taxon>Bacillota</taxon>
        <taxon>Bacilli</taxon>
        <taxon>Bacillales</taxon>
        <taxon>Paenibacillaceae</taxon>
        <taxon>Paenibacillus</taxon>
    </lineage>
</organism>
<dbReference type="Gene3D" id="3.40.50.2300">
    <property type="match status" value="1"/>
</dbReference>
<accession>A0ABV6DUT9</accession>
<dbReference type="Gene3D" id="3.30.565.10">
    <property type="entry name" value="Histidine kinase-like ATPase, C-terminal domain"/>
    <property type="match status" value="1"/>
</dbReference>
<dbReference type="InterPro" id="IPR050482">
    <property type="entry name" value="Sensor_HK_TwoCompSys"/>
</dbReference>
<dbReference type="RefSeq" id="WP_377474607.1">
    <property type="nucleotide sequence ID" value="NZ_JBHLWN010000121.1"/>
</dbReference>
<dbReference type="InterPro" id="IPR001789">
    <property type="entry name" value="Sig_transdc_resp-reg_receiver"/>
</dbReference>
<keyword evidence="7" id="KW-0067">ATP-binding</keyword>
<comment type="catalytic activity">
    <reaction evidence="1">
        <text>ATP + protein L-histidine = ADP + protein N-phospho-L-histidine.</text>
        <dbReference type="EC" id="2.7.13.3"/>
    </reaction>
</comment>
<dbReference type="SUPFAM" id="SSF52172">
    <property type="entry name" value="CheY-like"/>
    <property type="match status" value="1"/>
</dbReference>
<dbReference type="Pfam" id="PF00072">
    <property type="entry name" value="Response_reg"/>
    <property type="match status" value="1"/>
</dbReference>
<evidence type="ECO:0000256" key="8">
    <source>
        <dbReference type="ARBA" id="ARBA00023012"/>
    </source>
</evidence>
<evidence type="ECO:0000256" key="3">
    <source>
        <dbReference type="ARBA" id="ARBA00022553"/>
    </source>
</evidence>
<proteinExistence type="predicted"/>
<dbReference type="EC" id="2.7.13.3" evidence="2"/>
<keyword evidence="6" id="KW-0418">Kinase</keyword>
<dbReference type="InterPro" id="IPR011006">
    <property type="entry name" value="CheY-like_superfamily"/>
</dbReference>
<keyword evidence="8" id="KW-0902">Two-component regulatory system</keyword>
<dbReference type="Pfam" id="PF07730">
    <property type="entry name" value="HisKA_3"/>
    <property type="match status" value="1"/>
</dbReference>
<dbReference type="PANTHER" id="PTHR24421:SF10">
    <property type="entry name" value="NITRATE_NITRITE SENSOR PROTEIN NARQ"/>
    <property type="match status" value="1"/>
</dbReference>
<dbReference type="InterPro" id="IPR036890">
    <property type="entry name" value="HATPase_C_sf"/>
</dbReference>
<dbReference type="PANTHER" id="PTHR24421">
    <property type="entry name" value="NITRATE/NITRITE SENSOR PROTEIN NARX-RELATED"/>
    <property type="match status" value="1"/>
</dbReference>